<dbReference type="EMBL" id="JAHRIP010020854">
    <property type="protein sequence ID" value="MEQ2288454.1"/>
    <property type="molecule type" value="Genomic_DNA"/>
</dbReference>
<keyword evidence="6" id="KW-1015">Disulfide bond</keyword>
<dbReference type="Pfam" id="PF02267">
    <property type="entry name" value="Rib_hydrolayse"/>
    <property type="match status" value="1"/>
</dbReference>
<dbReference type="SUPFAM" id="SSF52309">
    <property type="entry name" value="N-(deoxy)ribosyltransferase-like"/>
    <property type="match status" value="1"/>
</dbReference>
<protein>
    <recommendedName>
        <fullName evidence="2">ADP-ribosyl cyclase/cyclic ADP-ribose hydrolase</fullName>
        <ecNumber evidence="2">3.2.2.6</ecNumber>
    </recommendedName>
</protein>
<dbReference type="Gene3D" id="1.20.82.10">
    <property type="entry name" value="ADP Ribosyl Cyclase, Chain A, domain 1"/>
    <property type="match status" value="1"/>
</dbReference>
<keyword evidence="7" id="KW-0812">Transmembrane</keyword>
<gene>
    <name evidence="8" type="ORF">AMECASPLE_022726</name>
</gene>
<evidence type="ECO:0000256" key="7">
    <source>
        <dbReference type="SAM" id="Phobius"/>
    </source>
</evidence>
<proteinExistence type="inferred from homology"/>
<comment type="caution">
    <text evidence="8">The sequence shown here is derived from an EMBL/GenBank/DDBJ whole genome shotgun (WGS) entry which is preliminary data.</text>
</comment>
<dbReference type="InterPro" id="IPR003193">
    <property type="entry name" value="ADP-ribosyl_cyclase"/>
</dbReference>
<evidence type="ECO:0000256" key="6">
    <source>
        <dbReference type="ARBA" id="ARBA00023157"/>
    </source>
</evidence>
<comment type="similarity">
    <text evidence="1">Belongs to the ADP-ribosyl cyclase family.</text>
</comment>
<keyword evidence="7" id="KW-0472">Membrane</keyword>
<keyword evidence="9" id="KW-1185">Reference proteome</keyword>
<keyword evidence="7" id="KW-1133">Transmembrane helix</keyword>
<feature type="transmembrane region" description="Helical" evidence="7">
    <location>
        <begin position="17"/>
        <end position="40"/>
    </location>
</feature>
<evidence type="ECO:0000313" key="8">
    <source>
        <dbReference type="EMBL" id="MEQ2288454.1"/>
    </source>
</evidence>
<reference evidence="8 9" key="1">
    <citation type="submission" date="2021-06" db="EMBL/GenBank/DDBJ databases">
        <authorList>
            <person name="Palmer J.M."/>
        </authorList>
    </citation>
    <scope>NUCLEOTIDE SEQUENCE [LARGE SCALE GENOMIC DNA]</scope>
    <source>
        <strain evidence="8 9">AS_MEX2019</strain>
        <tissue evidence="8">Muscle</tissue>
    </source>
</reference>
<name>A0ABV0Y477_9TELE</name>
<evidence type="ECO:0000256" key="1">
    <source>
        <dbReference type="ARBA" id="ARBA00005406"/>
    </source>
</evidence>
<sequence>MESGDGRRQEKRRKRRCLILAVIAVILLLVILAIVLGVTLSKRRDDFNSKFMERCQKFKGYNCQKIWDAFQQAYVNRDRCDVPTEAYDPLIATAPFESLCNRMMFWSKTKNVVHDFTGAKDCFKTVEDTLLGSVLNELEWCGKSGSNETFTTGCPKWEECEKNAVRSFWNRVSAAFGDFACGNVTVMLNGSIDTPFSPTSIFASVEVKKFKYPKVKNLNVVLVIQKNSVTNCTNESLKNLTMGLDKGIGYRCFEVPESHLMECGSDPEKPCDVNIYEEDLRKPVWDTIHFAEYTCRHASIMLNGERSKPFDPTSLVGMGHVEPLQMSLYSLPGDLAIS</sequence>
<evidence type="ECO:0000256" key="2">
    <source>
        <dbReference type="ARBA" id="ARBA00011982"/>
    </source>
</evidence>
<dbReference type="PANTHER" id="PTHR10912">
    <property type="entry name" value="ADP-RIBOSYL CYCLASE"/>
    <property type="match status" value="1"/>
</dbReference>
<dbReference type="PANTHER" id="PTHR10912:SF9">
    <property type="entry name" value="ADP-RIBOSYL CYCLASE_CYCLIC ADP-RIBOSE HYDROLASE"/>
    <property type="match status" value="1"/>
</dbReference>
<dbReference type="EC" id="3.2.2.6" evidence="2"/>
<keyword evidence="5" id="KW-0520">NAD</keyword>
<accession>A0ABV0Y477</accession>
<evidence type="ECO:0000256" key="5">
    <source>
        <dbReference type="ARBA" id="ARBA00023027"/>
    </source>
</evidence>
<dbReference type="Gene3D" id="3.40.50.720">
    <property type="entry name" value="NAD(P)-binding Rossmann-like Domain"/>
    <property type="match status" value="1"/>
</dbReference>
<evidence type="ECO:0000313" key="9">
    <source>
        <dbReference type="Proteomes" id="UP001469553"/>
    </source>
</evidence>
<keyword evidence="4" id="KW-0378">Hydrolase</keyword>
<evidence type="ECO:0000256" key="4">
    <source>
        <dbReference type="ARBA" id="ARBA00022801"/>
    </source>
</evidence>
<keyword evidence="3" id="KW-0808">Transferase</keyword>
<evidence type="ECO:0000256" key="3">
    <source>
        <dbReference type="ARBA" id="ARBA00022679"/>
    </source>
</evidence>
<dbReference type="Proteomes" id="UP001469553">
    <property type="component" value="Unassembled WGS sequence"/>
</dbReference>
<organism evidence="8 9">
    <name type="scientific">Ameca splendens</name>
    <dbReference type="NCBI Taxonomy" id="208324"/>
    <lineage>
        <taxon>Eukaryota</taxon>
        <taxon>Metazoa</taxon>
        <taxon>Chordata</taxon>
        <taxon>Craniata</taxon>
        <taxon>Vertebrata</taxon>
        <taxon>Euteleostomi</taxon>
        <taxon>Actinopterygii</taxon>
        <taxon>Neopterygii</taxon>
        <taxon>Teleostei</taxon>
        <taxon>Neoteleostei</taxon>
        <taxon>Acanthomorphata</taxon>
        <taxon>Ovalentaria</taxon>
        <taxon>Atherinomorphae</taxon>
        <taxon>Cyprinodontiformes</taxon>
        <taxon>Goodeidae</taxon>
        <taxon>Ameca</taxon>
    </lineage>
</organism>